<reference evidence="4" key="1">
    <citation type="submission" date="2021-03" db="EMBL/GenBank/DDBJ databases">
        <title>Alkalibacter marinus sp. nov., isolated from tidal flat sediment.</title>
        <authorList>
            <person name="Namirimu T."/>
            <person name="Yang J.-A."/>
            <person name="Yang S.-H."/>
            <person name="Kim Y.-J."/>
            <person name="Kwon K.K."/>
        </authorList>
    </citation>
    <scope>NUCLEOTIDE SEQUENCE</scope>
    <source>
        <strain evidence="4">ES005</strain>
    </source>
</reference>
<keyword evidence="2" id="KW-1133">Transmembrane helix</keyword>
<feature type="transmembrane region" description="Helical" evidence="2">
    <location>
        <begin position="389"/>
        <end position="406"/>
    </location>
</feature>
<dbReference type="Gene3D" id="3.40.50.300">
    <property type="entry name" value="P-loop containing nucleotide triphosphate hydrolases"/>
    <property type="match status" value="2"/>
</dbReference>
<protein>
    <submittedName>
        <fullName evidence="4">AAA family ATPase</fullName>
    </submittedName>
</protein>
<dbReference type="PANTHER" id="PTHR41259:SF1">
    <property type="entry name" value="DOUBLE-STRAND BREAK REPAIR RAD50 ATPASE, PUTATIVE-RELATED"/>
    <property type="match status" value="1"/>
</dbReference>
<keyword evidence="1" id="KW-0175">Coiled coil</keyword>
<evidence type="ECO:0000259" key="3">
    <source>
        <dbReference type="Pfam" id="PF13514"/>
    </source>
</evidence>
<organism evidence="4 5">
    <name type="scientific">Alkalibacter rhizosphaerae</name>
    <dbReference type="NCBI Taxonomy" id="2815577"/>
    <lineage>
        <taxon>Bacteria</taxon>
        <taxon>Bacillati</taxon>
        <taxon>Bacillota</taxon>
        <taxon>Clostridia</taxon>
        <taxon>Eubacteriales</taxon>
        <taxon>Eubacteriaceae</taxon>
        <taxon>Alkalibacter</taxon>
    </lineage>
</organism>
<feature type="coiled-coil region" evidence="1">
    <location>
        <begin position="299"/>
        <end position="326"/>
    </location>
</feature>
<evidence type="ECO:0000313" key="4">
    <source>
        <dbReference type="EMBL" id="QSX08012.1"/>
    </source>
</evidence>
<feature type="coiled-coil region" evidence="1">
    <location>
        <begin position="223"/>
        <end position="257"/>
    </location>
</feature>
<dbReference type="RefSeq" id="WP_207299354.1">
    <property type="nucleotide sequence ID" value="NZ_CP071444.1"/>
</dbReference>
<accession>A0A974XDT8</accession>
<evidence type="ECO:0000313" key="5">
    <source>
        <dbReference type="Proteomes" id="UP000663499"/>
    </source>
</evidence>
<dbReference type="InterPro" id="IPR027417">
    <property type="entry name" value="P-loop_NTPase"/>
</dbReference>
<dbReference type="AlphaFoldDB" id="A0A974XDT8"/>
<keyword evidence="2" id="KW-0812">Transmembrane</keyword>
<dbReference type="SUPFAM" id="SSF52540">
    <property type="entry name" value="P-loop containing nucleoside triphosphate hydrolases"/>
    <property type="match status" value="1"/>
</dbReference>
<sequence>MIIRELHLVAFGKFHDKILVFQDGINWIHGRNESGKSTIHKFIEGMFFGFFKDSPTRKVYSEDYDKYMPLRGRDYFGVMMVEKDGRLLRLERNFLKGKDAFHIYDQTTGEDLSHGYPYDSGLRLPVFFEPKTMNRNVFRNTISMGQLKVRTDEELAGELKERIFQFSHTGSSVSLTGALDALKKKREEIGSKTRKSSSLGQQVQRLDELEALWKIARQNRDRLLIWAEEKRKLQEEAHRLEQEEGQLEHRLENMEVKKVHEKYKAYEKLLKERTQWETYLQEQPLPFLSEETYSKALMLHQDRLRLEEEEKLAEKAMAQIQEKLDRDELATEMELDRQRFVVWTKEKARLNRERETLPPKRRKGALALPILAALIALTFGAVGIVYDNFYLLAAAGLFAVAVVYGIRNAMGKRGNQKEGEEEERLRQYGEKMQGMMEGFLKKYEVEDEEALTALWERELMHPQNLRNRMEYIQENREERQRRLDAKIQEFDGLLQQWEIQDMEQLLQLYQRQKRQRRAGDRIRELDGTMDALMTDEEFQRLHLFFTGKAPLGVTREDGEALKMELQQVGGRRSAILEKIHRLEGEMLSLEREGTDLADLEEEMAWVDQKIEEGQRRLKALSIAEEKIEEASKTLHREVAPKLHEYMEAHMKTITGIHRELKVDQGSHLRVEDAETSAMMDADHLSMGAADQLYLAFRLSIIQTLGLDAFPLILDEAFMQFDDERLERAMSLVCGTGSNRQILLFTSQLREKNQLDRLEMTYHPVLL</sequence>
<feature type="domain" description="YhaN AAA" evidence="3">
    <location>
        <begin position="1"/>
        <end position="61"/>
    </location>
</feature>
<keyword evidence="5" id="KW-1185">Reference proteome</keyword>
<evidence type="ECO:0000256" key="2">
    <source>
        <dbReference type="SAM" id="Phobius"/>
    </source>
</evidence>
<dbReference type="PANTHER" id="PTHR41259">
    <property type="entry name" value="DOUBLE-STRAND BREAK REPAIR RAD50 ATPASE, PUTATIVE-RELATED"/>
    <property type="match status" value="1"/>
</dbReference>
<keyword evidence="2" id="KW-0472">Membrane</keyword>
<dbReference type="Pfam" id="PF13514">
    <property type="entry name" value="AAA_27"/>
    <property type="match status" value="1"/>
</dbReference>
<gene>
    <name evidence="4" type="ORF">J0B03_09390</name>
</gene>
<dbReference type="KEGG" id="alka:J0B03_09390"/>
<evidence type="ECO:0000256" key="1">
    <source>
        <dbReference type="SAM" id="Coils"/>
    </source>
</evidence>
<dbReference type="EMBL" id="CP071444">
    <property type="protein sequence ID" value="QSX08012.1"/>
    <property type="molecule type" value="Genomic_DNA"/>
</dbReference>
<proteinExistence type="predicted"/>
<feature type="coiled-coil region" evidence="1">
    <location>
        <begin position="572"/>
        <end position="630"/>
    </location>
</feature>
<feature type="transmembrane region" description="Helical" evidence="2">
    <location>
        <begin position="364"/>
        <end position="383"/>
    </location>
</feature>
<dbReference type="InterPro" id="IPR038734">
    <property type="entry name" value="YhaN_AAA"/>
</dbReference>
<dbReference type="Proteomes" id="UP000663499">
    <property type="component" value="Chromosome"/>
</dbReference>
<name>A0A974XDT8_9FIRM</name>